<reference evidence="1 2" key="1">
    <citation type="submission" date="2019-05" db="EMBL/GenBank/DDBJ databases">
        <title>Another draft genome of Portunus trituberculatus and its Hox gene families provides insights of decapod evolution.</title>
        <authorList>
            <person name="Jeong J.-H."/>
            <person name="Song I."/>
            <person name="Kim S."/>
            <person name="Choi T."/>
            <person name="Kim D."/>
            <person name="Ryu S."/>
            <person name="Kim W."/>
        </authorList>
    </citation>
    <scope>NUCLEOTIDE SEQUENCE [LARGE SCALE GENOMIC DNA]</scope>
    <source>
        <tissue evidence="1">Muscle</tissue>
    </source>
</reference>
<accession>A0A5B7FFX5</accession>
<comment type="caution">
    <text evidence="1">The sequence shown here is derived from an EMBL/GenBank/DDBJ whole genome shotgun (WGS) entry which is preliminary data.</text>
</comment>
<dbReference type="AlphaFoldDB" id="A0A5B7FFX5"/>
<sequence>MTHTHREALRQGRLAPPLSPWQEDRRVSISLAAWTPRARPEKHKSIILWEEAWPAHPHVTSAARLT</sequence>
<keyword evidence="2" id="KW-1185">Reference proteome</keyword>
<evidence type="ECO:0000313" key="1">
    <source>
        <dbReference type="EMBL" id="MPC44266.1"/>
    </source>
</evidence>
<evidence type="ECO:0000313" key="2">
    <source>
        <dbReference type="Proteomes" id="UP000324222"/>
    </source>
</evidence>
<proteinExistence type="predicted"/>
<name>A0A5B7FFX5_PORTR</name>
<dbReference type="EMBL" id="VSRR010006201">
    <property type="protein sequence ID" value="MPC44266.1"/>
    <property type="molecule type" value="Genomic_DNA"/>
</dbReference>
<organism evidence="1 2">
    <name type="scientific">Portunus trituberculatus</name>
    <name type="common">Swimming crab</name>
    <name type="synonym">Neptunus trituberculatus</name>
    <dbReference type="NCBI Taxonomy" id="210409"/>
    <lineage>
        <taxon>Eukaryota</taxon>
        <taxon>Metazoa</taxon>
        <taxon>Ecdysozoa</taxon>
        <taxon>Arthropoda</taxon>
        <taxon>Crustacea</taxon>
        <taxon>Multicrustacea</taxon>
        <taxon>Malacostraca</taxon>
        <taxon>Eumalacostraca</taxon>
        <taxon>Eucarida</taxon>
        <taxon>Decapoda</taxon>
        <taxon>Pleocyemata</taxon>
        <taxon>Brachyura</taxon>
        <taxon>Eubrachyura</taxon>
        <taxon>Portunoidea</taxon>
        <taxon>Portunidae</taxon>
        <taxon>Portuninae</taxon>
        <taxon>Portunus</taxon>
    </lineage>
</organism>
<gene>
    <name evidence="1" type="ORF">E2C01_037935</name>
</gene>
<protein>
    <submittedName>
        <fullName evidence="1">Uncharacterized protein</fullName>
    </submittedName>
</protein>
<dbReference type="Proteomes" id="UP000324222">
    <property type="component" value="Unassembled WGS sequence"/>
</dbReference>